<sequence length="34" mass="3980">MILVLKSLSDLSCPGKRILFTSFMAKQSLYFFFF</sequence>
<organism evidence="1">
    <name type="scientific">Rhizophora mucronata</name>
    <name type="common">Asiatic mangrove</name>
    <dbReference type="NCBI Taxonomy" id="61149"/>
    <lineage>
        <taxon>Eukaryota</taxon>
        <taxon>Viridiplantae</taxon>
        <taxon>Streptophyta</taxon>
        <taxon>Embryophyta</taxon>
        <taxon>Tracheophyta</taxon>
        <taxon>Spermatophyta</taxon>
        <taxon>Magnoliopsida</taxon>
        <taxon>eudicotyledons</taxon>
        <taxon>Gunneridae</taxon>
        <taxon>Pentapetalae</taxon>
        <taxon>rosids</taxon>
        <taxon>fabids</taxon>
        <taxon>Malpighiales</taxon>
        <taxon>Rhizophoraceae</taxon>
        <taxon>Rhizophora</taxon>
    </lineage>
</organism>
<evidence type="ECO:0000313" key="1">
    <source>
        <dbReference type="EMBL" id="MBX52340.1"/>
    </source>
</evidence>
<proteinExistence type="predicted"/>
<protein>
    <submittedName>
        <fullName evidence="1">Uncharacterized protein</fullName>
    </submittedName>
</protein>
<name>A0A2P2PC65_RHIMU</name>
<dbReference type="EMBL" id="GGEC01071856">
    <property type="protein sequence ID" value="MBX52340.1"/>
    <property type="molecule type" value="Transcribed_RNA"/>
</dbReference>
<reference evidence="1" key="1">
    <citation type="submission" date="2018-02" db="EMBL/GenBank/DDBJ databases">
        <title>Rhizophora mucronata_Transcriptome.</title>
        <authorList>
            <person name="Meera S.P."/>
            <person name="Sreeshan A."/>
            <person name="Augustine A."/>
        </authorList>
    </citation>
    <scope>NUCLEOTIDE SEQUENCE</scope>
    <source>
        <tissue evidence="1">Leaf</tissue>
    </source>
</reference>
<accession>A0A2P2PC65</accession>
<dbReference type="AlphaFoldDB" id="A0A2P2PC65"/>